<dbReference type="OrthoDB" id="690068at2759"/>
<evidence type="ECO:0000256" key="1">
    <source>
        <dbReference type="SAM" id="MobiDB-lite"/>
    </source>
</evidence>
<evidence type="ECO:0000313" key="2">
    <source>
        <dbReference type="EMBL" id="KAF7826652.1"/>
    </source>
</evidence>
<accession>A0A834TRL1</accession>
<protein>
    <submittedName>
        <fullName evidence="2">Transcription factor bHLH18-like</fullName>
    </submittedName>
</protein>
<dbReference type="Proteomes" id="UP000634136">
    <property type="component" value="Unassembled WGS sequence"/>
</dbReference>
<reference evidence="2" key="1">
    <citation type="submission" date="2020-09" db="EMBL/GenBank/DDBJ databases">
        <title>Genome-Enabled Discovery of Anthraquinone Biosynthesis in Senna tora.</title>
        <authorList>
            <person name="Kang S.-H."/>
            <person name="Pandey R.P."/>
            <person name="Lee C.-M."/>
            <person name="Sim J.-S."/>
            <person name="Jeong J.-T."/>
            <person name="Choi B.-S."/>
            <person name="Jung M."/>
            <person name="Ginzburg D."/>
            <person name="Zhao K."/>
            <person name="Won S.Y."/>
            <person name="Oh T.-J."/>
            <person name="Yu Y."/>
            <person name="Kim N.-H."/>
            <person name="Lee O.R."/>
            <person name="Lee T.-H."/>
            <person name="Bashyal P."/>
            <person name="Kim T.-S."/>
            <person name="Lee W.-H."/>
            <person name="Kawkins C."/>
            <person name="Kim C.-K."/>
            <person name="Kim J.S."/>
            <person name="Ahn B.O."/>
            <person name="Rhee S.Y."/>
            <person name="Sohng J.K."/>
        </authorList>
    </citation>
    <scope>NUCLEOTIDE SEQUENCE</scope>
    <source>
        <tissue evidence="2">Leaf</tissue>
    </source>
</reference>
<proteinExistence type="predicted"/>
<keyword evidence="3" id="KW-1185">Reference proteome</keyword>
<dbReference type="AlphaFoldDB" id="A0A834TRL1"/>
<dbReference type="EMBL" id="JAAIUW010000006">
    <property type="protein sequence ID" value="KAF7826652.1"/>
    <property type="molecule type" value="Genomic_DNA"/>
</dbReference>
<comment type="caution">
    <text evidence="2">The sequence shown here is derived from an EMBL/GenBank/DDBJ whole genome shotgun (WGS) entry which is preliminary data.</text>
</comment>
<organism evidence="2 3">
    <name type="scientific">Senna tora</name>
    <dbReference type="NCBI Taxonomy" id="362788"/>
    <lineage>
        <taxon>Eukaryota</taxon>
        <taxon>Viridiplantae</taxon>
        <taxon>Streptophyta</taxon>
        <taxon>Embryophyta</taxon>
        <taxon>Tracheophyta</taxon>
        <taxon>Spermatophyta</taxon>
        <taxon>Magnoliopsida</taxon>
        <taxon>eudicotyledons</taxon>
        <taxon>Gunneridae</taxon>
        <taxon>Pentapetalae</taxon>
        <taxon>rosids</taxon>
        <taxon>fabids</taxon>
        <taxon>Fabales</taxon>
        <taxon>Fabaceae</taxon>
        <taxon>Caesalpinioideae</taxon>
        <taxon>Cassia clade</taxon>
        <taxon>Senna</taxon>
    </lineage>
</organism>
<name>A0A834TRL1_9FABA</name>
<feature type="region of interest" description="Disordered" evidence="1">
    <location>
        <begin position="21"/>
        <end position="48"/>
    </location>
</feature>
<sequence>MEKAIKELKKQNNKAVMMEMNEHESQPDTTSSCGSNIDGSNESLPVPEPELHNLQVSLLSTTVLPFGNFTLDITIIAQTKRTEWQIRIDTYNLLYSDKILLGSPGTTISGGETTLSDEAPAFTVLKF</sequence>
<feature type="compositionally biased region" description="Polar residues" evidence="1">
    <location>
        <begin position="27"/>
        <end position="43"/>
    </location>
</feature>
<evidence type="ECO:0000313" key="3">
    <source>
        <dbReference type="Proteomes" id="UP000634136"/>
    </source>
</evidence>
<gene>
    <name evidence="2" type="ORF">G2W53_017816</name>
</gene>